<accession>A0A419SY49</accession>
<keyword evidence="3" id="KW-0862">Zinc</keyword>
<dbReference type="Proteomes" id="UP000284177">
    <property type="component" value="Unassembled WGS sequence"/>
</dbReference>
<dbReference type="NCBIfam" id="NF006702">
    <property type="entry name" value="PRK09248.1"/>
    <property type="match status" value="1"/>
</dbReference>
<dbReference type="InterPro" id="IPR016195">
    <property type="entry name" value="Pol/histidinol_Pase-like"/>
</dbReference>
<evidence type="ECO:0000259" key="4">
    <source>
        <dbReference type="SMART" id="SM00481"/>
    </source>
</evidence>
<name>A0A419SY49_9FIRM</name>
<keyword evidence="2" id="KW-0378">Hydrolase</keyword>
<dbReference type="CDD" id="cd07437">
    <property type="entry name" value="PHP_HisPPase_Ycdx_like"/>
    <property type="match status" value="1"/>
</dbReference>
<dbReference type="PANTHER" id="PTHR36928">
    <property type="entry name" value="PHOSPHATASE YCDX-RELATED"/>
    <property type="match status" value="1"/>
</dbReference>
<proteinExistence type="inferred from homology"/>
<gene>
    <name evidence="5" type="ORF">BET03_05240</name>
</gene>
<dbReference type="InterPro" id="IPR003141">
    <property type="entry name" value="Pol/His_phosphatase_N"/>
</dbReference>
<dbReference type="AlphaFoldDB" id="A0A419SY49"/>
<dbReference type="GO" id="GO:0008270">
    <property type="term" value="F:zinc ion binding"/>
    <property type="evidence" value="ECO:0007669"/>
    <property type="project" value="InterPro"/>
</dbReference>
<sequence length="249" mass="27819">MKFVIDTHCHTISSGHAYSTVLEIAREANNKGLEMIGITDHGPEMPGGPHIFHIGNLKVIPEKIYGVEILRGVEANIIDYNGKLDVPDEVLEKLDIVLAGLHPPCIDPGSIEENTNAILNAMENDYVDVIVHPGNPVFPIDKERFVLKAKETNTLVEINNSSFSVSREGSRENCIEIAQLCKKYGVKVVVGSDSHVAFDVGKFDKVLSIFRDIDMPEELIMNLNVERFKNYLKSKKKIRFLETTDTSKM</sequence>
<dbReference type="SMART" id="SM00481">
    <property type="entry name" value="POLIIIAc"/>
    <property type="match status" value="1"/>
</dbReference>
<keyword evidence="6" id="KW-1185">Reference proteome</keyword>
<dbReference type="PANTHER" id="PTHR36928:SF1">
    <property type="entry name" value="PHOSPHATASE YCDX-RELATED"/>
    <property type="match status" value="1"/>
</dbReference>
<dbReference type="EMBL" id="MCIB01000036">
    <property type="protein sequence ID" value="RKD30111.1"/>
    <property type="molecule type" value="Genomic_DNA"/>
</dbReference>
<comment type="caution">
    <text evidence="5">The sequence shown here is derived from an EMBL/GenBank/DDBJ whole genome shotgun (WGS) entry which is preliminary data.</text>
</comment>
<protein>
    <submittedName>
        <fullName evidence="5">Phosphatase</fullName>
    </submittedName>
</protein>
<dbReference type="Pfam" id="PF13263">
    <property type="entry name" value="PHP_C"/>
    <property type="match status" value="1"/>
</dbReference>
<dbReference type="Gene3D" id="3.20.20.140">
    <property type="entry name" value="Metal-dependent hydrolases"/>
    <property type="match status" value="1"/>
</dbReference>
<dbReference type="Pfam" id="PF02811">
    <property type="entry name" value="PHP"/>
    <property type="match status" value="1"/>
</dbReference>
<dbReference type="GO" id="GO:0005829">
    <property type="term" value="C:cytosol"/>
    <property type="evidence" value="ECO:0007669"/>
    <property type="project" value="TreeGrafter"/>
</dbReference>
<evidence type="ECO:0000313" key="6">
    <source>
        <dbReference type="Proteomes" id="UP000284177"/>
    </source>
</evidence>
<evidence type="ECO:0000256" key="3">
    <source>
        <dbReference type="ARBA" id="ARBA00022833"/>
    </source>
</evidence>
<organism evidence="5 6">
    <name type="scientific">Thermohalobacter berrensis</name>
    <dbReference type="NCBI Taxonomy" id="99594"/>
    <lineage>
        <taxon>Bacteria</taxon>
        <taxon>Bacillati</taxon>
        <taxon>Bacillota</taxon>
        <taxon>Tissierellia</taxon>
        <taxon>Tissierellales</taxon>
        <taxon>Thermohalobacteraceae</taxon>
        <taxon>Thermohalobacter</taxon>
    </lineage>
</organism>
<evidence type="ECO:0000313" key="5">
    <source>
        <dbReference type="EMBL" id="RKD30111.1"/>
    </source>
</evidence>
<dbReference type="GO" id="GO:0042578">
    <property type="term" value="F:phosphoric ester hydrolase activity"/>
    <property type="evidence" value="ECO:0007669"/>
    <property type="project" value="TreeGrafter"/>
</dbReference>
<keyword evidence="1" id="KW-0479">Metal-binding</keyword>
<reference evidence="5 6" key="1">
    <citation type="submission" date="2016-08" db="EMBL/GenBank/DDBJ databases">
        <title>Novel Firmicutes and Novel Genomes.</title>
        <authorList>
            <person name="Poppleton D.I."/>
            <person name="Gribaldo S."/>
        </authorList>
    </citation>
    <scope>NUCLEOTIDE SEQUENCE [LARGE SCALE GENOMIC DNA]</scope>
    <source>
        <strain evidence="5 6">CTT3</strain>
    </source>
</reference>
<dbReference type="InterPro" id="IPR023710">
    <property type="entry name" value="Phosphatase_YcdX_put"/>
</dbReference>
<dbReference type="RefSeq" id="WP_120170407.1">
    <property type="nucleotide sequence ID" value="NZ_MCIB01000036.1"/>
</dbReference>
<feature type="domain" description="Polymerase/histidinol phosphatase N-terminal" evidence="4">
    <location>
        <begin position="5"/>
        <end position="79"/>
    </location>
</feature>
<evidence type="ECO:0000256" key="1">
    <source>
        <dbReference type="ARBA" id="ARBA00022723"/>
    </source>
</evidence>
<dbReference type="InterPro" id="IPR050243">
    <property type="entry name" value="PHP_phosphatase"/>
</dbReference>
<evidence type="ECO:0000256" key="2">
    <source>
        <dbReference type="ARBA" id="ARBA00022801"/>
    </source>
</evidence>
<dbReference type="SUPFAM" id="SSF89550">
    <property type="entry name" value="PHP domain-like"/>
    <property type="match status" value="1"/>
</dbReference>
<dbReference type="InterPro" id="IPR004013">
    <property type="entry name" value="PHP_dom"/>
</dbReference>
<dbReference type="HAMAP" id="MF_01561">
    <property type="entry name" value="YcdX_phosphat"/>
    <property type="match status" value="1"/>
</dbReference>
<dbReference type="OrthoDB" id="9808747at2"/>